<dbReference type="SMART" id="SM00387">
    <property type="entry name" value="HATPase_c"/>
    <property type="match status" value="1"/>
</dbReference>
<keyword evidence="4" id="KW-0547">Nucleotide-binding</keyword>
<dbReference type="PRINTS" id="PR00344">
    <property type="entry name" value="BCTRLSENSOR"/>
</dbReference>
<dbReference type="Proteomes" id="UP000317289">
    <property type="component" value="Unassembled WGS sequence"/>
</dbReference>
<dbReference type="GO" id="GO:0030295">
    <property type="term" value="F:protein kinase activator activity"/>
    <property type="evidence" value="ECO:0007669"/>
    <property type="project" value="TreeGrafter"/>
</dbReference>
<feature type="repeat" description="TPR" evidence="8">
    <location>
        <begin position="128"/>
        <end position="161"/>
    </location>
</feature>
<dbReference type="InterPro" id="IPR050351">
    <property type="entry name" value="BphY/WalK/GraS-like"/>
</dbReference>
<evidence type="ECO:0000259" key="10">
    <source>
        <dbReference type="PROSITE" id="PS50109"/>
    </source>
</evidence>
<dbReference type="InterPro" id="IPR019734">
    <property type="entry name" value="TPR_rpt"/>
</dbReference>
<keyword evidence="9" id="KW-0472">Membrane</keyword>
<proteinExistence type="predicted"/>
<dbReference type="InterPro" id="IPR004358">
    <property type="entry name" value="Sig_transdc_His_kin-like_C"/>
</dbReference>
<accession>A0A521CFQ7</accession>
<comment type="catalytic activity">
    <reaction evidence="1">
        <text>ATP + protein L-histidine = ADP + protein N-phospho-L-histidine.</text>
        <dbReference type="EC" id="2.7.13.3"/>
    </reaction>
</comment>
<keyword evidence="5" id="KW-0418">Kinase</keyword>
<dbReference type="SMART" id="SM00028">
    <property type="entry name" value="TPR"/>
    <property type="match status" value="3"/>
</dbReference>
<evidence type="ECO:0000256" key="6">
    <source>
        <dbReference type="ARBA" id="ARBA00022840"/>
    </source>
</evidence>
<dbReference type="Gene3D" id="1.10.287.130">
    <property type="match status" value="1"/>
</dbReference>
<dbReference type="PANTHER" id="PTHR42878:SF7">
    <property type="entry name" value="SENSOR HISTIDINE KINASE GLRK"/>
    <property type="match status" value="1"/>
</dbReference>
<dbReference type="Pfam" id="PF13181">
    <property type="entry name" value="TPR_8"/>
    <property type="match status" value="1"/>
</dbReference>
<keyword evidence="8" id="KW-0802">TPR repeat</keyword>
<evidence type="ECO:0000256" key="7">
    <source>
        <dbReference type="ARBA" id="ARBA00023012"/>
    </source>
</evidence>
<evidence type="ECO:0000256" key="9">
    <source>
        <dbReference type="SAM" id="Phobius"/>
    </source>
</evidence>
<evidence type="ECO:0000256" key="3">
    <source>
        <dbReference type="ARBA" id="ARBA00022679"/>
    </source>
</evidence>
<feature type="repeat" description="TPR" evidence="8">
    <location>
        <begin position="208"/>
        <end position="241"/>
    </location>
</feature>
<evidence type="ECO:0000256" key="4">
    <source>
        <dbReference type="ARBA" id="ARBA00022741"/>
    </source>
</evidence>
<dbReference type="AlphaFoldDB" id="A0A521CFQ7"/>
<feature type="repeat" description="TPR" evidence="8">
    <location>
        <begin position="168"/>
        <end position="201"/>
    </location>
</feature>
<dbReference type="GO" id="GO:0005524">
    <property type="term" value="F:ATP binding"/>
    <property type="evidence" value="ECO:0007669"/>
    <property type="project" value="UniProtKB-KW"/>
</dbReference>
<keyword evidence="9" id="KW-1133">Transmembrane helix</keyword>
<dbReference type="GO" id="GO:0000156">
    <property type="term" value="F:phosphorelay response regulator activity"/>
    <property type="evidence" value="ECO:0007669"/>
    <property type="project" value="TreeGrafter"/>
</dbReference>
<dbReference type="Gene3D" id="1.25.40.10">
    <property type="entry name" value="Tetratricopeptide repeat domain"/>
    <property type="match status" value="1"/>
</dbReference>
<keyword evidence="9" id="KW-0812">Transmembrane</keyword>
<dbReference type="SUPFAM" id="SSF55874">
    <property type="entry name" value="ATPase domain of HSP90 chaperone/DNA topoisomerase II/histidine kinase"/>
    <property type="match status" value="1"/>
</dbReference>
<dbReference type="Gene3D" id="3.30.565.10">
    <property type="entry name" value="Histidine kinase-like ATPase, C-terminal domain"/>
    <property type="match status" value="1"/>
</dbReference>
<dbReference type="PROSITE" id="PS50109">
    <property type="entry name" value="HIS_KIN"/>
    <property type="match status" value="1"/>
</dbReference>
<feature type="domain" description="Histidine kinase" evidence="10">
    <location>
        <begin position="371"/>
        <end position="590"/>
    </location>
</feature>
<reference evidence="11 12" key="1">
    <citation type="submission" date="2017-05" db="EMBL/GenBank/DDBJ databases">
        <authorList>
            <person name="Varghese N."/>
            <person name="Submissions S."/>
        </authorList>
    </citation>
    <scope>NUCLEOTIDE SEQUENCE [LARGE SCALE GENOMIC DNA]</scope>
    <source>
        <strain evidence="11 12">DSM 19382</strain>
    </source>
</reference>
<feature type="transmembrane region" description="Helical" evidence="9">
    <location>
        <begin position="323"/>
        <end position="342"/>
    </location>
</feature>
<gene>
    <name evidence="11" type="ORF">SAMN06265349_102491</name>
</gene>
<name>A0A521CFQ7_9FLAO</name>
<evidence type="ECO:0000313" key="12">
    <source>
        <dbReference type="Proteomes" id="UP000317289"/>
    </source>
</evidence>
<dbReference type="SUPFAM" id="SSF47384">
    <property type="entry name" value="Homodimeric domain of signal transducing histidine kinase"/>
    <property type="match status" value="1"/>
</dbReference>
<evidence type="ECO:0000256" key="5">
    <source>
        <dbReference type="ARBA" id="ARBA00022777"/>
    </source>
</evidence>
<dbReference type="EC" id="2.7.13.3" evidence="2"/>
<dbReference type="SUPFAM" id="SSF48452">
    <property type="entry name" value="TPR-like"/>
    <property type="match status" value="1"/>
</dbReference>
<organism evidence="11 12">
    <name type="scientific">Flavobacterium resistens</name>
    <dbReference type="NCBI Taxonomy" id="443612"/>
    <lineage>
        <taxon>Bacteria</taxon>
        <taxon>Pseudomonadati</taxon>
        <taxon>Bacteroidota</taxon>
        <taxon>Flavobacteriia</taxon>
        <taxon>Flavobacteriales</taxon>
        <taxon>Flavobacteriaceae</taxon>
        <taxon>Flavobacterium</taxon>
    </lineage>
</organism>
<dbReference type="InterPro" id="IPR011990">
    <property type="entry name" value="TPR-like_helical_dom_sf"/>
</dbReference>
<dbReference type="InterPro" id="IPR003594">
    <property type="entry name" value="HATPase_dom"/>
</dbReference>
<dbReference type="PANTHER" id="PTHR42878">
    <property type="entry name" value="TWO-COMPONENT HISTIDINE KINASE"/>
    <property type="match status" value="1"/>
</dbReference>
<keyword evidence="7" id="KW-0902">Two-component regulatory system</keyword>
<protein>
    <recommendedName>
        <fullName evidence="2">histidine kinase</fullName>
        <ecNumber evidence="2">2.7.13.3</ecNumber>
    </recommendedName>
</protein>
<keyword evidence="3" id="KW-0808">Transferase</keyword>
<evidence type="ECO:0000256" key="8">
    <source>
        <dbReference type="PROSITE-ProRule" id="PRU00339"/>
    </source>
</evidence>
<dbReference type="InterPro" id="IPR036890">
    <property type="entry name" value="HATPase_C_sf"/>
</dbReference>
<dbReference type="Pfam" id="PF02518">
    <property type="entry name" value="HATPase_c"/>
    <property type="match status" value="1"/>
</dbReference>
<dbReference type="Pfam" id="PF13424">
    <property type="entry name" value="TPR_12"/>
    <property type="match status" value="1"/>
</dbReference>
<sequence>MLFHSNYRNNSRDKMCKLKTNLVFILCLYSILLYPQNQTVKNSFNEILKKKAAQFDQESNFNKAQYFFINKKWDSTLVYSMKQLSSGNNKELSDYCHYIRGNSFRQLKLFKEAQKELNLISKDFPFYYLADKYLGEIYLELKEFDKAISHFEKLEKRTPAQTPDYKISVIYQNLGLCYLHLQKFDKAEEYLFKSKELKEKENDNASLTYLYMNIANLYYTQYKDDKAITYFEKSYSLSKQIKDFDKKRDAALNMAVVEENRGNFKKSLVYRKEFEQWKDSLTNQNKIWALADYEKKFAVAQKQKQIKVLEVENQLKNTQRNSLFFSAIGLLIILTGGVYLYAQKAKNSKIILTQKNKLDQLNNTKDQLFSIVSHDLRSSVNALKTSNSKLSTTLETKNYDELNQLIIQNSAIANGAYSLLDNLLHWAMLQTKQLYFHKESVHLNSIVQQIEYNYKPLLLDKSITFENSVPKNIFILADIDSLKIIFRNLLDNAIKFSNENGKISFYTRENNSEYCELVIEDNGIGMSQETIKELLADNDLLAKKNDSEIIGTGLGMQLCKQMIKKNNGTFTIESEINIGTKIILTFPKITNNG</sequence>
<dbReference type="GO" id="GO:0000155">
    <property type="term" value="F:phosphorelay sensor kinase activity"/>
    <property type="evidence" value="ECO:0007669"/>
    <property type="project" value="InterPro"/>
</dbReference>
<dbReference type="InterPro" id="IPR005467">
    <property type="entry name" value="His_kinase_dom"/>
</dbReference>
<dbReference type="GO" id="GO:0007234">
    <property type="term" value="P:osmosensory signaling via phosphorelay pathway"/>
    <property type="evidence" value="ECO:0007669"/>
    <property type="project" value="TreeGrafter"/>
</dbReference>
<dbReference type="InterPro" id="IPR036097">
    <property type="entry name" value="HisK_dim/P_sf"/>
</dbReference>
<evidence type="ECO:0000256" key="2">
    <source>
        <dbReference type="ARBA" id="ARBA00012438"/>
    </source>
</evidence>
<evidence type="ECO:0000313" key="11">
    <source>
        <dbReference type="EMBL" id="SMO58249.1"/>
    </source>
</evidence>
<keyword evidence="6" id="KW-0067">ATP-binding</keyword>
<evidence type="ECO:0000256" key="1">
    <source>
        <dbReference type="ARBA" id="ARBA00000085"/>
    </source>
</evidence>
<dbReference type="EMBL" id="FXTA01000002">
    <property type="protein sequence ID" value="SMO58249.1"/>
    <property type="molecule type" value="Genomic_DNA"/>
</dbReference>
<dbReference type="PROSITE" id="PS50005">
    <property type="entry name" value="TPR"/>
    <property type="match status" value="3"/>
</dbReference>